<dbReference type="AlphaFoldDB" id="A0A068TJF8"/>
<sequence>MPFDANPFPFDADRHAIWEMLVRKDVEGFVAQDWTIFAPSFKFDGFCGLDAKGSLNPGDWEVRFPTVEAYRDAWLGDADRSASTRYSEDRRDALYRASVMLDIRVEGQTATARKTFNDKIALEEGGFQALNWQSVFFCTKEGGAWKISGFVGFLPFAPG</sequence>
<evidence type="ECO:0000313" key="2">
    <source>
        <dbReference type="Proteomes" id="UP000028186"/>
    </source>
</evidence>
<gene>
    <name evidence="1" type="ORF">RG1141_PA08230</name>
</gene>
<dbReference type="InterPro" id="IPR032710">
    <property type="entry name" value="NTF2-like_dom_sf"/>
</dbReference>
<keyword evidence="1" id="KW-0614">Plasmid</keyword>
<geneLocation type="plasmid" evidence="2">
    <name>II</name>
</geneLocation>
<dbReference type="Proteomes" id="UP000028186">
    <property type="component" value="Plasmid pHAMBI1141a"/>
</dbReference>
<dbReference type="EMBL" id="HG938356">
    <property type="protein sequence ID" value="CDN57655.1"/>
    <property type="molecule type" value="Genomic_DNA"/>
</dbReference>
<dbReference type="HOGENOM" id="CLU_135653_0_0_5"/>
<dbReference type="RefSeq" id="WP_040124834.1">
    <property type="nucleotide sequence ID" value="NZ_HG938356.1"/>
</dbReference>
<dbReference type="eggNOG" id="ENOG5030Z46">
    <property type="taxonomic scope" value="Bacteria"/>
</dbReference>
<reference evidence="2" key="1">
    <citation type="journal article" date="2014" name="BMC Genomics">
        <title>Genome sequencing of two Neorhizobium galegae strains reveals a noeT gene responsible for the unusual acetylation of the nodulation factors.</title>
        <authorList>
            <person name="Osterman J."/>
            <person name="Marsh J."/>
            <person name="Laine P.K."/>
            <person name="Zeng Z."/>
            <person name="Alatalo E."/>
            <person name="Sullivan J.T."/>
            <person name="Young J.P."/>
            <person name="Thomas-Oates J."/>
            <person name="Paulin L."/>
            <person name="Lindstrom K."/>
        </authorList>
    </citation>
    <scope>NUCLEOTIDE SEQUENCE [LARGE SCALE GENOMIC DNA]</scope>
    <source>
        <strain evidence="2">HAMBI 1141</strain>
        <plasmid evidence="2">II</plasmid>
    </source>
</reference>
<name>A0A068TJF8_NEOGA</name>
<organism evidence="1 2">
    <name type="scientific">Neorhizobium galegae bv. officinalis bv. officinalis str. HAMBI 1141</name>
    <dbReference type="NCBI Taxonomy" id="1028801"/>
    <lineage>
        <taxon>Bacteria</taxon>
        <taxon>Pseudomonadati</taxon>
        <taxon>Pseudomonadota</taxon>
        <taxon>Alphaproteobacteria</taxon>
        <taxon>Hyphomicrobiales</taxon>
        <taxon>Rhizobiaceae</taxon>
        <taxon>Rhizobium/Agrobacterium group</taxon>
        <taxon>Neorhizobium</taxon>
    </lineage>
</organism>
<accession>A0A068TJF8</accession>
<dbReference type="SUPFAM" id="SSF54427">
    <property type="entry name" value="NTF2-like"/>
    <property type="match status" value="1"/>
</dbReference>
<dbReference type="KEGG" id="ngl:RG1141_PA08230"/>
<protein>
    <recommendedName>
        <fullName evidence="3">SnoaL-like domain-containing protein</fullName>
    </recommendedName>
</protein>
<evidence type="ECO:0008006" key="3">
    <source>
        <dbReference type="Google" id="ProtNLM"/>
    </source>
</evidence>
<evidence type="ECO:0000313" key="1">
    <source>
        <dbReference type="EMBL" id="CDN57655.1"/>
    </source>
</evidence>
<proteinExistence type="predicted"/>